<dbReference type="Pfam" id="PF00096">
    <property type="entry name" value="zf-C2H2"/>
    <property type="match status" value="2"/>
</dbReference>
<evidence type="ECO:0000256" key="7">
    <source>
        <dbReference type="ARBA" id="ARBA00023015"/>
    </source>
</evidence>
<feature type="compositionally biased region" description="Low complexity" evidence="13">
    <location>
        <begin position="915"/>
        <end position="928"/>
    </location>
</feature>
<keyword evidence="8" id="KW-0238">DNA-binding</keyword>
<evidence type="ECO:0000313" key="15">
    <source>
        <dbReference type="EMBL" id="GAK68205.1"/>
    </source>
</evidence>
<dbReference type="InterPro" id="IPR013087">
    <property type="entry name" value="Znf_C2H2_type"/>
</dbReference>
<feature type="compositionally biased region" description="Acidic residues" evidence="13">
    <location>
        <begin position="351"/>
        <end position="360"/>
    </location>
</feature>
<feature type="compositionally biased region" description="Pro residues" evidence="13">
    <location>
        <begin position="565"/>
        <end position="577"/>
    </location>
</feature>
<reference evidence="16" key="1">
    <citation type="journal article" date="2014" name="Genome Announc.">
        <title>Draft Genome Sequence of the Yeast Pseudozyma antarctica Type Strain JCM10317, a Producer of the Glycolipid Biosurfactants, Mannosylerythritol Lipids.</title>
        <authorList>
            <person name="Saika A."/>
            <person name="Koike H."/>
            <person name="Hori T."/>
            <person name="Fukuoka T."/>
            <person name="Sato S."/>
            <person name="Habe H."/>
            <person name="Kitamoto D."/>
            <person name="Morita T."/>
        </authorList>
    </citation>
    <scope>NUCLEOTIDE SEQUENCE [LARGE SCALE GENOMIC DNA]</scope>
    <source>
        <strain evidence="16">JCM 10317</strain>
    </source>
</reference>
<feature type="compositionally biased region" description="Basic residues" evidence="13">
    <location>
        <begin position="622"/>
        <end position="637"/>
    </location>
</feature>
<evidence type="ECO:0000256" key="11">
    <source>
        <dbReference type="ARBA" id="ARBA00038023"/>
    </source>
</evidence>
<comment type="similarity">
    <text evidence="11">Belongs to the creA/MIG C2H2-type zinc-finger protein family.</text>
</comment>
<keyword evidence="6" id="KW-0862">Zinc</keyword>
<evidence type="ECO:0000259" key="14">
    <source>
        <dbReference type="PROSITE" id="PS50157"/>
    </source>
</evidence>
<feature type="domain" description="C2H2-type" evidence="14">
    <location>
        <begin position="271"/>
        <end position="300"/>
    </location>
</feature>
<feature type="compositionally biased region" description="Basic and acidic residues" evidence="13">
    <location>
        <begin position="533"/>
        <end position="564"/>
    </location>
</feature>
<dbReference type="PROSITE" id="PS50157">
    <property type="entry name" value="ZINC_FINGER_C2H2_2"/>
    <property type="match status" value="2"/>
</dbReference>
<keyword evidence="4" id="KW-0677">Repeat</keyword>
<feature type="compositionally biased region" description="Low complexity" evidence="13">
    <location>
        <begin position="683"/>
        <end position="695"/>
    </location>
</feature>
<evidence type="ECO:0000256" key="4">
    <source>
        <dbReference type="ARBA" id="ARBA00022737"/>
    </source>
</evidence>
<keyword evidence="10" id="KW-0539">Nucleus</keyword>
<evidence type="ECO:0000256" key="5">
    <source>
        <dbReference type="ARBA" id="ARBA00022771"/>
    </source>
</evidence>
<feature type="domain" description="C2H2-type" evidence="14">
    <location>
        <begin position="243"/>
        <end position="270"/>
    </location>
</feature>
<evidence type="ECO:0000256" key="10">
    <source>
        <dbReference type="ARBA" id="ARBA00023242"/>
    </source>
</evidence>
<dbReference type="GeneID" id="26307251"/>
<evidence type="ECO:0000256" key="13">
    <source>
        <dbReference type="SAM" id="MobiDB-lite"/>
    </source>
</evidence>
<comment type="subcellular location">
    <subcellularLocation>
        <location evidence="1">Nucleus</location>
    </subcellularLocation>
</comment>
<evidence type="ECO:0000256" key="9">
    <source>
        <dbReference type="ARBA" id="ARBA00023163"/>
    </source>
</evidence>
<gene>
    <name evidence="15" type="ORF">PAN0_051c6441</name>
</gene>
<feature type="compositionally biased region" description="Low complexity" evidence="13">
    <location>
        <begin position="424"/>
        <end position="440"/>
    </location>
</feature>
<accession>A0A081CNF9</accession>
<evidence type="ECO:0000256" key="6">
    <source>
        <dbReference type="ARBA" id="ARBA00022833"/>
    </source>
</evidence>
<keyword evidence="5 12" id="KW-0863">Zinc-finger</keyword>
<feature type="region of interest" description="Disordered" evidence="13">
    <location>
        <begin position="1"/>
        <end position="22"/>
    </location>
</feature>
<feature type="compositionally biased region" description="Low complexity" evidence="13">
    <location>
        <begin position="520"/>
        <end position="532"/>
    </location>
</feature>
<keyword evidence="3" id="KW-0479">Metal-binding</keyword>
<feature type="compositionally biased region" description="Polar residues" evidence="13">
    <location>
        <begin position="606"/>
        <end position="616"/>
    </location>
</feature>
<dbReference type="PANTHER" id="PTHR47428:SF1">
    <property type="entry name" value="REGULATORY PROTEIN MIG1-RELATED"/>
    <property type="match status" value="1"/>
</dbReference>
<evidence type="ECO:0000256" key="12">
    <source>
        <dbReference type="PROSITE-ProRule" id="PRU00042"/>
    </source>
</evidence>
<feature type="region of interest" description="Disordered" evidence="13">
    <location>
        <begin position="294"/>
        <end position="375"/>
    </location>
</feature>
<feature type="region of interest" description="Disordered" evidence="13">
    <location>
        <begin position="517"/>
        <end position="995"/>
    </location>
</feature>
<feature type="compositionally biased region" description="Low complexity" evidence="13">
    <location>
        <begin position="319"/>
        <end position="339"/>
    </location>
</feature>
<organism evidence="15 16">
    <name type="scientific">Pseudozyma antarctica</name>
    <name type="common">Yeast</name>
    <name type="synonym">Candida antarctica</name>
    <dbReference type="NCBI Taxonomy" id="84753"/>
    <lineage>
        <taxon>Eukaryota</taxon>
        <taxon>Fungi</taxon>
        <taxon>Dikarya</taxon>
        <taxon>Basidiomycota</taxon>
        <taxon>Ustilaginomycotina</taxon>
        <taxon>Ustilaginomycetes</taxon>
        <taxon>Ustilaginales</taxon>
        <taxon>Ustilaginaceae</taxon>
        <taxon>Moesziomyces</taxon>
    </lineage>
</organism>
<feature type="compositionally biased region" description="Low complexity" evidence="13">
    <location>
        <begin position="879"/>
        <end position="888"/>
    </location>
</feature>
<evidence type="ECO:0000256" key="2">
    <source>
        <dbReference type="ARBA" id="ARBA00022491"/>
    </source>
</evidence>
<dbReference type="GO" id="GO:0000433">
    <property type="term" value="P:carbon catabolite repression of transcription from RNA polymerase II promoter by glucose"/>
    <property type="evidence" value="ECO:0007669"/>
    <property type="project" value="TreeGrafter"/>
</dbReference>
<dbReference type="FunFam" id="3.30.160.60:FF:000089">
    <property type="entry name" value="DNA-binding protein creA"/>
    <property type="match status" value="1"/>
</dbReference>
<keyword evidence="2" id="KW-0678">Repressor</keyword>
<feature type="compositionally biased region" description="Pro residues" evidence="13">
    <location>
        <begin position="131"/>
        <end position="140"/>
    </location>
</feature>
<feature type="compositionally biased region" description="Low complexity" evidence="13">
    <location>
        <begin position="848"/>
        <end position="866"/>
    </location>
</feature>
<dbReference type="SUPFAM" id="SSF57667">
    <property type="entry name" value="beta-beta-alpha zinc fingers"/>
    <property type="match status" value="1"/>
</dbReference>
<dbReference type="SMART" id="SM00355">
    <property type="entry name" value="ZnF_C2H2"/>
    <property type="match status" value="2"/>
</dbReference>
<keyword evidence="9" id="KW-0804">Transcription</keyword>
<evidence type="ECO:0000256" key="1">
    <source>
        <dbReference type="ARBA" id="ARBA00004123"/>
    </source>
</evidence>
<dbReference type="AlphaFoldDB" id="A0A081CNF9"/>
<dbReference type="Gene3D" id="3.30.160.60">
    <property type="entry name" value="Classic Zinc Finger"/>
    <property type="match status" value="2"/>
</dbReference>
<evidence type="ECO:0000256" key="8">
    <source>
        <dbReference type="ARBA" id="ARBA00023125"/>
    </source>
</evidence>
<dbReference type="RefSeq" id="XP_014653589.1">
    <property type="nucleotide sequence ID" value="XM_014798103.1"/>
</dbReference>
<dbReference type="EMBL" id="DF830118">
    <property type="protein sequence ID" value="GAK68205.1"/>
    <property type="molecule type" value="Genomic_DNA"/>
</dbReference>
<evidence type="ECO:0000256" key="3">
    <source>
        <dbReference type="ARBA" id="ARBA00022723"/>
    </source>
</evidence>
<dbReference type="PROSITE" id="PS00028">
    <property type="entry name" value="ZINC_FINGER_C2H2_1"/>
    <property type="match status" value="2"/>
</dbReference>
<keyword evidence="7" id="KW-0805">Transcription regulation</keyword>
<dbReference type="InterPro" id="IPR051007">
    <property type="entry name" value="creA/MIG_C2H2-ZnF"/>
</dbReference>
<keyword evidence="16" id="KW-1185">Reference proteome</keyword>
<feature type="region of interest" description="Disordered" evidence="13">
    <location>
        <begin position="391"/>
        <end position="460"/>
    </location>
</feature>
<dbReference type="FunFam" id="3.30.160.60:FF:000152">
    <property type="entry name" value="DNA-binding protein creA"/>
    <property type="match status" value="1"/>
</dbReference>
<feature type="region of interest" description="Disordered" evidence="13">
    <location>
        <begin position="91"/>
        <end position="141"/>
    </location>
</feature>
<dbReference type="GO" id="GO:0000978">
    <property type="term" value="F:RNA polymerase II cis-regulatory region sequence-specific DNA binding"/>
    <property type="evidence" value="ECO:0007669"/>
    <property type="project" value="TreeGrafter"/>
</dbReference>
<evidence type="ECO:0000313" key="16">
    <source>
        <dbReference type="Proteomes" id="UP000053758"/>
    </source>
</evidence>
<name>A0A081CNF9_PSEA2</name>
<dbReference type="GO" id="GO:0008270">
    <property type="term" value="F:zinc ion binding"/>
    <property type="evidence" value="ECO:0007669"/>
    <property type="project" value="UniProtKB-KW"/>
</dbReference>
<proteinExistence type="inferred from homology"/>
<dbReference type="InterPro" id="IPR036236">
    <property type="entry name" value="Znf_C2H2_sf"/>
</dbReference>
<feature type="compositionally biased region" description="Low complexity" evidence="13">
    <location>
        <begin position="707"/>
        <end position="724"/>
    </location>
</feature>
<feature type="compositionally biased region" description="Basic and acidic residues" evidence="13">
    <location>
        <begin position="766"/>
        <end position="778"/>
    </location>
</feature>
<sequence length="995" mass="105114">MTECAGCGRPSSVESTADDDDDDKAFGVGAFNPVSAAWLGWKMSVVTFPRPHLPIPLAGPPRQISPSAVTLGWMRACVELRDDIPVALLVSEPAPSDPPGRLADAPAPSFAKCPRPKSGSRPQSPPLIDAQPPPPSPFLPPVRTTIPSPCLLLTTGIILALTSIFHLAISTTGLASRIHTARLARTHSNRLSGPNHSAPGLVAFRASKMAQPTAPNMANPAADAATITASNYTVDKSQIPRPYKCPLCSRAFYRLEHQTRHIRTHTGEKPHVCTHPGCEKRFSRSDELTRHVRIHANPKKGGAHADDKKAAARKSGSNPSSPHGAAPAIASASSKPGSAHANRSLRWQLGAEEDAEDSDSDRELRHAARPARTGEMSALAMLASDELHELQRAEREGRRSGPHPPHAYHSHYAPDAYTDRYHAHGPTAAAGSGHTSASYAYPPPPASSGESTPPGCSHEDCHRKYNDRIASAILARPAQNRYAAECGYSRPSHAGYNGSHPPPSLYRYYQHGSHHGAGGWASTSSSVPSSVEHSPRFSPDDHLHGDDYASESEHAASLHDDAKPPRLPLAPSGPAPPATHSNSHWTPSSSPVLGPLRNMSLLGGNTVPNSPYTSRPGSPVLHGRHAHGLSPPHHHHSHEGPAHQSGLGHHGSHRHRSHPYMESSARSRSHHHLSSLGATPMQPTSSSHAIPSSTSGERSTAVELDSHASGSASTSASTSPAQPSHMPPKLSRSHSFGSRSKGVPSLNSSTSLSAYHLTPAHPPAADAERGSRRTKIEDILDGGMGSLKPHPSRSSYPHLVADPSSRTLPPPFPASASHRDGSHHPLPGHHHTHAYNYHPYGDHKKSMRSSSRSAPASRSGSPHGSPTLHPLASLPNALSSRSHSRQSSIGNAFAHPGNGLVSAESSPTSVYSQIPGSASNSPAAGAPSVARSKKGLGGFGMTPIHSAQRDREHNTTLPSLGQALSRETSPISMVLPPPMKRMPSDGAPEVDMSPA</sequence>
<dbReference type="PANTHER" id="PTHR47428">
    <property type="entry name" value="REGULATORY PROTEIN MIG1-RELATED"/>
    <property type="match status" value="1"/>
</dbReference>
<feature type="compositionally biased region" description="Polar residues" evidence="13">
    <location>
        <begin position="579"/>
        <end position="591"/>
    </location>
</feature>
<dbReference type="GO" id="GO:0005737">
    <property type="term" value="C:cytoplasm"/>
    <property type="evidence" value="ECO:0007669"/>
    <property type="project" value="TreeGrafter"/>
</dbReference>
<dbReference type="HOGENOM" id="CLU_012163_0_0_1"/>
<dbReference type="GO" id="GO:0005634">
    <property type="term" value="C:nucleus"/>
    <property type="evidence" value="ECO:0007669"/>
    <property type="project" value="UniProtKB-SubCell"/>
</dbReference>
<protein>
    <recommendedName>
        <fullName evidence="14">C2H2-type domain-containing protein</fullName>
    </recommendedName>
</protein>
<feature type="compositionally biased region" description="Polar residues" evidence="13">
    <location>
        <begin position="903"/>
        <end position="914"/>
    </location>
</feature>
<dbReference type="Proteomes" id="UP000053758">
    <property type="component" value="Unassembled WGS sequence"/>
</dbReference>